<sequence length="493" mass="56625">MVKTIVVVDKESDWKLSDLDVEIVTADKYLKEGQYEKLGNVHLLNFCRSFSYQKLGYYVSLVASARGHKPQPSLHCIADFNSHAMVRRLVSSEFEELIQHSLSHIQSSSFVLSIYFGKNLAKCYDRLATYIFKQFPVPFLQVKFLKLKDKWVLSGLTPLGMHQIPDFHQNFVLEQVKRYLSQKKVSGTIKRKSTIFDLAILVDPEEEHPPSNKKAIRKFCKAAEILGFSVELIQKSDFGRVAEFDALFIRQTTSVNHYTYRFSRRAYANGIEVIDDPLSILRCCNKIYLYELLGKHQLPMPETKLCDSSAIKEYAEGITYPVVLKEPDGSFSQGVYKASNAAEFEQITKKMVEKSELILVQQFMPSDYDWRIGVLDGQPIYACKYFMAKDHWQIYKKKSSGKLEEGDFEAVPIKEVPKKALQLAVKASNLIGKGLYGVDMKEVEGNFYIIEVNDNPNIDAGVEDEILGDELYLAVMRVIYNRIQQKRRHFTYV</sequence>
<dbReference type="RefSeq" id="WP_041016814.1">
    <property type="nucleotide sequence ID" value="NZ_CCEJ010000003.1"/>
</dbReference>
<evidence type="ECO:0000259" key="2">
    <source>
        <dbReference type="PROSITE" id="PS50975"/>
    </source>
</evidence>
<comment type="caution">
    <text evidence="3">The sequence shown here is derived from an EMBL/GenBank/DDBJ whole genome shotgun (WGS) entry which is preliminary data.</text>
</comment>
<dbReference type="PANTHER" id="PTHR21621">
    <property type="entry name" value="RIBOSOMAL PROTEIN S6 MODIFICATION PROTEIN"/>
    <property type="match status" value="1"/>
</dbReference>
<dbReference type="PROSITE" id="PS50975">
    <property type="entry name" value="ATP_GRASP"/>
    <property type="match status" value="1"/>
</dbReference>
<dbReference type="GO" id="GO:0005737">
    <property type="term" value="C:cytoplasm"/>
    <property type="evidence" value="ECO:0007669"/>
    <property type="project" value="TreeGrafter"/>
</dbReference>
<dbReference type="Gene3D" id="3.40.50.20">
    <property type="match status" value="1"/>
</dbReference>
<dbReference type="Gene3D" id="3.30.1490.20">
    <property type="entry name" value="ATP-grasp fold, A domain"/>
    <property type="match status" value="1"/>
</dbReference>
<dbReference type="AlphaFoldDB" id="A0A090D0F4"/>
<dbReference type="Gene3D" id="3.30.470.20">
    <property type="entry name" value="ATP-grasp fold, B domain"/>
    <property type="match status" value="1"/>
</dbReference>
<dbReference type="GO" id="GO:0009432">
    <property type="term" value="P:SOS response"/>
    <property type="evidence" value="ECO:0007669"/>
    <property type="project" value="TreeGrafter"/>
</dbReference>
<dbReference type="InterPro" id="IPR013651">
    <property type="entry name" value="ATP-grasp_RimK-type"/>
</dbReference>
<dbReference type="PANTHER" id="PTHR21621:SF0">
    <property type="entry name" value="BETA-CITRYLGLUTAMATE SYNTHASE B-RELATED"/>
    <property type="match status" value="1"/>
</dbReference>
<evidence type="ECO:0000256" key="1">
    <source>
        <dbReference type="PROSITE-ProRule" id="PRU00409"/>
    </source>
</evidence>
<dbReference type="GO" id="GO:0018169">
    <property type="term" value="F:ribosomal S6-glutamic acid ligase activity"/>
    <property type="evidence" value="ECO:0007669"/>
    <property type="project" value="TreeGrafter"/>
</dbReference>
<name>A0A090D0F4_9BACT</name>
<dbReference type="STRING" id="1437425.CSEC_0463"/>
<keyword evidence="4" id="KW-1185">Reference proteome</keyword>
<dbReference type="InterPro" id="IPR025839">
    <property type="entry name" value="RLAN_dom"/>
</dbReference>
<protein>
    <submittedName>
        <fullName evidence="3">Ribosomal protein S6 modification protein 1</fullName>
    </submittedName>
</protein>
<dbReference type="Proteomes" id="UP000031552">
    <property type="component" value="Unassembled WGS sequence"/>
</dbReference>
<organism evidence="3 4">
    <name type="scientific">Candidatus Criblamydia sequanensis CRIB-18</name>
    <dbReference type="NCBI Taxonomy" id="1437425"/>
    <lineage>
        <taxon>Bacteria</taxon>
        <taxon>Pseudomonadati</taxon>
        <taxon>Chlamydiota</taxon>
        <taxon>Chlamydiia</taxon>
        <taxon>Parachlamydiales</taxon>
        <taxon>Candidatus Criblamydiaceae</taxon>
        <taxon>Candidatus Criblamydia</taxon>
    </lineage>
</organism>
<keyword evidence="1" id="KW-0067">ATP-binding</keyword>
<dbReference type="Pfam" id="PF08443">
    <property type="entry name" value="RimK"/>
    <property type="match status" value="1"/>
</dbReference>
<evidence type="ECO:0000313" key="4">
    <source>
        <dbReference type="Proteomes" id="UP000031552"/>
    </source>
</evidence>
<dbReference type="GO" id="GO:0046872">
    <property type="term" value="F:metal ion binding"/>
    <property type="evidence" value="ECO:0007669"/>
    <property type="project" value="InterPro"/>
</dbReference>
<dbReference type="SUPFAM" id="SSF56059">
    <property type="entry name" value="Glutathione synthetase ATP-binding domain-like"/>
    <property type="match status" value="1"/>
</dbReference>
<dbReference type="EMBL" id="CCEJ010000003">
    <property type="protein sequence ID" value="CDR33300.1"/>
    <property type="molecule type" value="Genomic_DNA"/>
</dbReference>
<dbReference type="InterPro" id="IPR011761">
    <property type="entry name" value="ATP-grasp"/>
</dbReference>
<reference evidence="3" key="1">
    <citation type="submission" date="2013-12" db="EMBL/GenBank/DDBJ databases">
        <authorList>
            <person name="Linke B."/>
        </authorList>
    </citation>
    <scope>NUCLEOTIDE SEQUENCE [LARGE SCALE GENOMIC DNA]</scope>
    <source>
        <strain evidence="3">CRIB-18</strain>
    </source>
</reference>
<gene>
    <name evidence="3" type="primary">rimk1</name>
    <name evidence="3" type="ORF">CSEC_0463</name>
</gene>
<dbReference type="Pfam" id="PF14401">
    <property type="entry name" value="RLAN"/>
    <property type="match status" value="1"/>
</dbReference>
<dbReference type="OrthoDB" id="9786585at2"/>
<keyword evidence="1" id="KW-0547">Nucleotide-binding</keyword>
<proteinExistence type="predicted"/>
<dbReference type="InterPro" id="IPR013815">
    <property type="entry name" value="ATP_grasp_subdomain_1"/>
</dbReference>
<feature type="domain" description="ATP-grasp" evidence="2">
    <location>
        <begin position="290"/>
        <end position="480"/>
    </location>
</feature>
<accession>A0A090D0F4</accession>
<evidence type="ECO:0000313" key="3">
    <source>
        <dbReference type="EMBL" id="CDR33300.1"/>
    </source>
</evidence>
<dbReference type="eggNOG" id="COG0189">
    <property type="taxonomic scope" value="Bacteria"/>
</dbReference>
<dbReference type="GO" id="GO:0005524">
    <property type="term" value="F:ATP binding"/>
    <property type="evidence" value="ECO:0007669"/>
    <property type="project" value="UniProtKB-UniRule"/>
</dbReference>
<reference evidence="3" key="2">
    <citation type="submission" date="2014-09" db="EMBL/GenBank/DDBJ databases">
        <title>Criblamydia sequanensis harbors a mega-plasmid encoding arsenite resistance.</title>
        <authorList>
            <person name="Bertelli C."/>
            <person name="Goesmann A."/>
            <person name="Greub G."/>
        </authorList>
    </citation>
    <scope>NUCLEOTIDE SEQUENCE [LARGE SCALE GENOMIC DNA]</scope>
    <source>
        <strain evidence="3">CRIB-18</strain>
    </source>
</reference>